<comment type="caution">
    <text evidence="13">The sequence shown here is derived from an EMBL/GenBank/DDBJ whole genome shotgun (WGS) entry which is preliminary data.</text>
</comment>
<keyword evidence="9" id="KW-0966">Cell projection</keyword>
<organism evidence="13 14">
    <name type="scientific">Mugilogobius chulae</name>
    <name type="common">yellowstripe goby</name>
    <dbReference type="NCBI Taxonomy" id="88201"/>
    <lineage>
        <taxon>Eukaryota</taxon>
        <taxon>Metazoa</taxon>
        <taxon>Chordata</taxon>
        <taxon>Craniata</taxon>
        <taxon>Vertebrata</taxon>
        <taxon>Euteleostomi</taxon>
        <taxon>Actinopterygii</taxon>
        <taxon>Neopterygii</taxon>
        <taxon>Teleostei</taxon>
        <taxon>Neoteleostei</taxon>
        <taxon>Acanthomorphata</taxon>
        <taxon>Gobiaria</taxon>
        <taxon>Gobiiformes</taxon>
        <taxon>Gobioidei</taxon>
        <taxon>Gobiidae</taxon>
        <taxon>Gobionellinae</taxon>
        <taxon>Mugilogobius</taxon>
    </lineage>
</organism>
<dbReference type="AlphaFoldDB" id="A0AAW0MNJ0"/>
<keyword evidence="8" id="KW-0206">Cytoskeleton</keyword>
<evidence type="ECO:0000256" key="10">
    <source>
        <dbReference type="ARBA" id="ARBA00038465"/>
    </source>
</evidence>
<dbReference type="PANTHER" id="PTHR44390">
    <property type="entry name" value="CENTROSOMAL PROTEIN OF 41 KDA"/>
    <property type="match status" value="1"/>
</dbReference>
<dbReference type="Pfam" id="PF00581">
    <property type="entry name" value="Rhodanese"/>
    <property type="match status" value="1"/>
</dbReference>
<keyword evidence="7" id="KW-0969">Cilium</keyword>
<dbReference type="SUPFAM" id="SSF52821">
    <property type="entry name" value="Rhodanese/Cell cycle control phosphatase"/>
    <property type="match status" value="1"/>
</dbReference>
<dbReference type="PROSITE" id="PS50206">
    <property type="entry name" value="RHODANESE_3"/>
    <property type="match status" value="1"/>
</dbReference>
<evidence type="ECO:0000313" key="14">
    <source>
        <dbReference type="Proteomes" id="UP001460270"/>
    </source>
</evidence>
<dbReference type="CDD" id="cd00158">
    <property type="entry name" value="RHOD"/>
    <property type="match status" value="1"/>
</dbReference>
<evidence type="ECO:0000256" key="9">
    <source>
        <dbReference type="ARBA" id="ARBA00023273"/>
    </source>
</evidence>
<feature type="domain" description="Rhodanese" evidence="12">
    <location>
        <begin position="192"/>
        <end position="289"/>
    </location>
</feature>
<dbReference type="GO" id="GO:0005813">
    <property type="term" value="C:centrosome"/>
    <property type="evidence" value="ECO:0007669"/>
    <property type="project" value="UniProtKB-SubCell"/>
</dbReference>
<reference evidence="14" key="1">
    <citation type="submission" date="2024-04" db="EMBL/GenBank/DDBJ databases">
        <title>Salinicola lusitanus LLJ914,a marine bacterium isolated from the Okinawa Trough.</title>
        <authorList>
            <person name="Li J."/>
        </authorList>
    </citation>
    <scope>NUCLEOTIDE SEQUENCE [LARGE SCALE GENOMIC DNA]</scope>
</reference>
<evidence type="ECO:0000256" key="1">
    <source>
        <dbReference type="ARBA" id="ARBA00004120"/>
    </source>
</evidence>
<comment type="similarity">
    <text evidence="10">Belongs to the CEP41 family.</text>
</comment>
<name>A0AAW0MNJ0_9GOBI</name>
<dbReference type="GO" id="GO:0060271">
    <property type="term" value="P:cilium assembly"/>
    <property type="evidence" value="ECO:0007669"/>
    <property type="project" value="TreeGrafter"/>
</dbReference>
<keyword evidence="6" id="KW-0653">Protein transport</keyword>
<feature type="compositionally biased region" description="Basic and acidic residues" evidence="11">
    <location>
        <begin position="172"/>
        <end position="190"/>
    </location>
</feature>
<feature type="region of interest" description="Disordered" evidence="11">
    <location>
        <begin position="134"/>
        <end position="156"/>
    </location>
</feature>
<evidence type="ECO:0000256" key="3">
    <source>
        <dbReference type="ARBA" id="ARBA00022448"/>
    </source>
</evidence>
<evidence type="ECO:0000256" key="11">
    <source>
        <dbReference type="SAM" id="MobiDB-lite"/>
    </source>
</evidence>
<comment type="subcellular location">
    <subcellularLocation>
        <location evidence="1">Cytoplasm</location>
        <location evidence="1">Cytoskeleton</location>
        <location evidence="1">Cilium basal body</location>
    </subcellularLocation>
    <subcellularLocation>
        <location evidence="2">Cytoplasm</location>
        <location evidence="2">Cytoskeleton</location>
        <location evidence="2">Microtubule organizing center</location>
        <location evidence="2">Centrosome</location>
    </subcellularLocation>
</comment>
<feature type="region of interest" description="Disordered" evidence="11">
    <location>
        <begin position="171"/>
        <end position="191"/>
    </location>
</feature>
<dbReference type="Gene3D" id="3.40.250.10">
    <property type="entry name" value="Rhodanese-like domain"/>
    <property type="match status" value="1"/>
</dbReference>
<evidence type="ECO:0000256" key="8">
    <source>
        <dbReference type="ARBA" id="ARBA00023212"/>
    </source>
</evidence>
<evidence type="ECO:0000256" key="7">
    <source>
        <dbReference type="ARBA" id="ARBA00023069"/>
    </source>
</evidence>
<evidence type="ECO:0000256" key="5">
    <source>
        <dbReference type="ARBA" id="ARBA00022794"/>
    </source>
</evidence>
<dbReference type="GO" id="GO:0015031">
    <property type="term" value="P:protein transport"/>
    <property type="evidence" value="ECO:0007669"/>
    <property type="project" value="UniProtKB-KW"/>
</dbReference>
<evidence type="ECO:0000256" key="2">
    <source>
        <dbReference type="ARBA" id="ARBA00004300"/>
    </source>
</evidence>
<dbReference type="InterPro" id="IPR001763">
    <property type="entry name" value="Rhodanese-like_dom"/>
</dbReference>
<feature type="region of interest" description="Disordered" evidence="11">
    <location>
        <begin position="299"/>
        <end position="322"/>
    </location>
</feature>
<protein>
    <recommendedName>
        <fullName evidence="12">Rhodanese domain-containing protein</fullName>
    </recommendedName>
</protein>
<dbReference type="PANTHER" id="PTHR44390:SF1">
    <property type="entry name" value="CENTROSOMAL PROTEIN OF 41 KDA"/>
    <property type="match status" value="1"/>
</dbReference>
<dbReference type="Proteomes" id="UP001460270">
    <property type="component" value="Unassembled WGS sequence"/>
</dbReference>
<proteinExistence type="inferred from homology"/>
<keyword evidence="3" id="KW-0813">Transport</keyword>
<keyword evidence="5" id="KW-0970">Cilium biogenesis/degradation</keyword>
<accession>A0AAW0MNJ0</accession>
<dbReference type="InterPro" id="IPR051889">
    <property type="entry name" value="CEP41"/>
</dbReference>
<evidence type="ECO:0000256" key="6">
    <source>
        <dbReference type="ARBA" id="ARBA00022927"/>
    </source>
</evidence>
<keyword evidence="4" id="KW-0963">Cytoplasm</keyword>
<dbReference type="EMBL" id="JBBPFD010000037">
    <property type="protein sequence ID" value="KAK7880912.1"/>
    <property type="molecule type" value="Genomic_DNA"/>
</dbReference>
<evidence type="ECO:0000259" key="12">
    <source>
        <dbReference type="PROSITE" id="PS50206"/>
    </source>
</evidence>
<dbReference type="SMART" id="SM00450">
    <property type="entry name" value="RHOD"/>
    <property type="match status" value="1"/>
</dbReference>
<dbReference type="InterPro" id="IPR036873">
    <property type="entry name" value="Rhodanese-like_dom_sf"/>
</dbReference>
<keyword evidence="14" id="KW-1185">Reference proteome</keyword>
<gene>
    <name evidence="13" type="ORF">WMY93_032445</name>
</gene>
<feature type="compositionally biased region" description="Polar residues" evidence="11">
    <location>
        <begin position="136"/>
        <end position="145"/>
    </location>
</feature>
<dbReference type="GO" id="GO:0036064">
    <property type="term" value="C:ciliary basal body"/>
    <property type="evidence" value="ECO:0007669"/>
    <property type="project" value="TreeGrafter"/>
</dbReference>
<evidence type="ECO:0000313" key="13">
    <source>
        <dbReference type="EMBL" id="KAK7880912.1"/>
    </source>
</evidence>
<evidence type="ECO:0000256" key="4">
    <source>
        <dbReference type="ARBA" id="ARBA00022490"/>
    </source>
</evidence>
<sequence>MQISAHQNQTGHRMQLSKYMEKVEDMKRNYRYRRDEIFKRLKVTTFAQLSSVSWPDRWFIFVNSQTRDKPSGLPAARLAEFVQTFPFHPFTSNEYLPACDLHKPGFRTVDHIVFVLFASDALLLASEQELESLTLRSNGSNSSRSTDQHDAGDAQTARSTLLSVISGVGELSVDHSPEPEPEPSPDRGRPYPDCPYLLLDVRDRDQYESCHIISAHSFPIAFLSRTMNPYTKEVLEYKNAPGKIIIVYDEDERAASQAATTMCQRGFENLFMLSGGLKVLSQKFPGSLVSGRMSSRLSSVSVQSARSRQSSSSSCSSSRPWK</sequence>